<dbReference type="RefSeq" id="WP_368505039.1">
    <property type="nucleotide sequence ID" value="NZ_CP162551.1"/>
</dbReference>
<organism evidence="2">
    <name type="scientific">Alkalihalophilus sp. As8PL</name>
    <dbReference type="NCBI Taxonomy" id="3237103"/>
    <lineage>
        <taxon>Bacteria</taxon>
        <taxon>Bacillati</taxon>
        <taxon>Bacillota</taxon>
        <taxon>Bacilli</taxon>
        <taxon>Bacillales</taxon>
        <taxon>Bacillaceae</taxon>
        <taxon>Alkalihalophilus</taxon>
    </lineage>
</organism>
<feature type="transmembrane region" description="Helical" evidence="1">
    <location>
        <begin position="36"/>
        <end position="54"/>
    </location>
</feature>
<accession>A0AB39BVY2</accession>
<name>A0AB39BVY2_9BACI</name>
<protein>
    <submittedName>
        <fullName evidence="2">Uncharacterized protein</fullName>
    </submittedName>
</protein>
<sequence>MNEVLLISLLFLLFLTYKFASIVRDKEVPIDNRKMAWSLYSVAVITIITVNVFLY</sequence>
<reference evidence="2" key="1">
    <citation type="submission" date="2024-07" db="EMBL/GenBank/DDBJ databases">
        <title>Identification and characteristics of an arsenic-resistant bacterial isolate, which belongs to a novel species.</title>
        <authorList>
            <person name="Juszczyk A."/>
            <person name="Kowalczyk A."/>
            <person name="Was K."/>
            <person name="Kosowicz W."/>
            <person name="Budzyn A."/>
            <person name="Latowski D."/>
        </authorList>
    </citation>
    <scope>NUCLEOTIDE SEQUENCE</scope>
    <source>
        <strain evidence="2">As8PL</strain>
    </source>
</reference>
<keyword evidence="1" id="KW-1133">Transmembrane helix</keyword>
<dbReference type="EMBL" id="CP162551">
    <property type="protein sequence ID" value="XDI37710.1"/>
    <property type="molecule type" value="Genomic_DNA"/>
</dbReference>
<keyword evidence="1" id="KW-0812">Transmembrane</keyword>
<evidence type="ECO:0000256" key="1">
    <source>
        <dbReference type="SAM" id="Phobius"/>
    </source>
</evidence>
<gene>
    <name evidence="2" type="ORF">AB3N04_05160</name>
</gene>
<dbReference type="AlphaFoldDB" id="A0AB39BVY2"/>
<evidence type="ECO:0000313" key="2">
    <source>
        <dbReference type="EMBL" id="XDI37710.1"/>
    </source>
</evidence>
<proteinExistence type="predicted"/>
<keyword evidence="1" id="KW-0472">Membrane</keyword>